<name>A0A511XDS9_9PROT</name>
<dbReference type="Pfam" id="PF02219">
    <property type="entry name" value="MTHFR"/>
    <property type="match status" value="1"/>
</dbReference>
<comment type="similarity">
    <text evidence="6">Belongs to the methylenetetrahydrofolate reductase family.</text>
</comment>
<dbReference type="GO" id="GO:0035999">
    <property type="term" value="P:tetrahydrofolate interconversion"/>
    <property type="evidence" value="ECO:0007669"/>
    <property type="project" value="UniProtKB-UniPathway"/>
</dbReference>
<comment type="pathway">
    <text evidence="2 6">One-carbon metabolism; tetrahydrofolate interconversion.</text>
</comment>
<evidence type="ECO:0000256" key="3">
    <source>
        <dbReference type="ARBA" id="ARBA00022630"/>
    </source>
</evidence>
<comment type="cofactor">
    <cofactor evidence="1 6">
        <name>FAD</name>
        <dbReference type="ChEBI" id="CHEBI:57692"/>
    </cofactor>
</comment>
<dbReference type="Gene3D" id="3.20.20.220">
    <property type="match status" value="1"/>
</dbReference>
<evidence type="ECO:0000256" key="2">
    <source>
        <dbReference type="ARBA" id="ARBA00004777"/>
    </source>
</evidence>
<accession>A0A511XDS9</accession>
<dbReference type="SUPFAM" id="SSF51730">
    <property type="entry name" value="FAD-linked oxidoreductase"/>
    <property type="match status" value="1"/>
</dbReference>
<sequence length="261" mass="29249">MPDASPIASALTNQRRVSVELIPRDEASLRNDADEALALAPQADTINIPDLMRFDLRSWKAVSLVRDRVSAAIPHIRAIDVDPDKPLPGTDDPAIREVLVIRGDPPADLNRRTFPNSSESIIRRYQREAPEIAVYAAFDPYRQAPYQELDAVQRKRDAGARGFFTQPIFDMRMLDLCREWLSGETVFWGLSPVIGPRSRSYWETTNRVIFPRNFEPTLDANIAFADAAIRAVRSDGGSVYLMPLRVKLANYLTPLTAALSS</sequence>
<evidence type="ECO:0000256" key="1">
    <source>
        <dbReference type="ARBA" id="ARBA00001974"/>
    </source>
</evidence>
<dbReference type="InterPro" id="IPR003171">
    <property type="entry name" value="Mehydrof_redctse-like"/>
</dbReference>
<evidence type="ECO:0000256" key="4">
    <source>
        <dbReference type="ARBA" id="ARBA00022827"/>
    </source>
</evidence>
<dbReference type="Proteomes" id="UP000321635">
    <property type="component" value="Unassembled WGS sequence"/>
</dbReference>
<dbReference type="GO" id="GO:0006555">
    <property type="term" value="P:methionine metabolic process"/>
    <property type="evidence" value="ECO:0007669"/>
    <property type="project" value="InterPro"/>
</dbReference>
<protein>
    <recommendedName>
        <fullName evidence="6">Methylenetetrahydrofolate reductase</fullName>
    </recommendedName>
</protein>
<gene>
    <name evidence="7" type="ORF">ANI02nite_29190</name>
</gene>
<evidence type="ECO:0000256" key="5">
    <source>
        <dbReference type="ARBA" id="ARBA00023002"/>
    </source>
</evidence>
<organism evidence="7 8">
    <name type="scientific">Acetobacter nitrogenifigens DSM 23921 = NBRC 105050</name>
    <dbReference type="NCBI Taxonomy" id="1120919"/>
    <lineage>
        <taxon>Bacteria</taxon>
        <taxon>Pseudomonadati</taxon>
        <taxon>Pseudomonadota</taxon>
        <taxon>Alphaproteobacteria</taxon>
        <taxon>Acetobacterales</taxon>
        <taxon>Acetobacteraceae</taxon>
        <taxon>Acetobacter</taxon>
    </lineage>
</organism>
<keyword evidence="3 6" id="KW-0285">Flavoprotein</keyword>
<dbReference type="AlphaFoldDB" id="A0A511XDS9"/>
<dbReference type="InterPro" id="IPR029041">
    <property type="entry name" value="FAD-linked_oxidoreductase-like"/>
</dbReference>
<evidence type="ECO:0000256" key="6">
    <source>
        <dbReference type="RuleBase" id="RU003862"/>
    </source>
</evidence>
<evidence type="ECO:0000313" key="7">
    <source>
        <dbReference type="EMBL" id="GEN61035.1"/>
    </source>
</evidence>
<reference evidence="7 8" key="1">
    <citation type="submission" date="2019-07" db="EMBL/GenBank/DDBJ databases">
        <title>Whole genome shotgun sequence of Acetobacter nitrogenifigens NBRC 105050.</title>
        <authorList>
            <person name="Hosoyama A."/>
            <person name="Uohara A."/>
            <person name="Ohji S."/>
            <person name="Ichikawa N."/>
        </authorList>
    </citation>
    <scope>NUCLEOTIDE SEQUENCE [LARGE SCALE GENOMIC DNA]</scope>
    <source>
        <strain evidence="7 8">NBRC 105050</strain>
    </source>
</reference>
<dbReference type="GO" id="GO:0004489">
    <property type="term" value="F:methylenetetrahydrofolate reductase [NAD(P)H] activity"/>
    <property type="evidence" value="ECO:0007669"/>
    <property type="project" value="InterPro"/>
</dbReference>
<dbReference type="UniPathway" id="UPA00193"/>
<comment type="caution">
    <text evidence="7">The sequence shown here is derived from an EMBL/GenBank/DDBJ whole genome shotgun (WGS) entry which is preliminary data.</text>
</comment>
<dbReference type="STRING" id="1120919.GCA_000429165_02979"/>
<evidence type="ECO:0000313" key="8">
    <source>
        <dbReference type="Proteomes" id="UP000321635"/>
    </source>
</evidence>
<keyword evidence="5 6" id="KW-0560">Oxidoreductase</keyword>
<keyword evidence="8" id="KW-1185">Reference proteome</keyword>
<dbReference type="OrthoDB" id="9803687at2"/>
<dbReference type="EMBL" id="BJYF01000023">
    <property type="protein sequence ID" value="GEN61035.1"/>
    <property type="molecule type" value="Genomic_DNA"/>
</dbReference>
<keyword evidence="4 6" id="KW-0274">FAD</keyword>
<proteinExistence type="inferred from homology"/>
<dbReference type="RefSeq" id="WP_051292355.1">
    <property type="nucleotide sequence ID" value="NZ_AUBI01000014.1"/>
</dbReference>